<dbReference type="Proteomes" id="UP000505210">
    <property type="component" value="Chromosome"/>
</dbReference>
<dbReference type="SUPFAM" id="SSF47413">
    <property type="entry name" value="lambda repressor-like DNA-binding domains"/>
    <property type="match status" value="1"/>
</dbReference>
<dbReference type="GO" id="GO:0003677">
    <property type="term" value="F:DNA binding"/>
    <property type="evidence" value="ECO:0007669"/>
    <property type="project" value="InterPro"/>
</dbReference>
<reference evidence="2 3" key="1">
    <citation type="submission" date="2020-05" db="EMBL/GenBank/DDBJ databases">
        <title>Complete genome sequence of of a novel Thermoleptolyngbya strain isolated from hot springs of Ganzi, Sichuan China.</title>
        <authorList>
            <person name="Tang J."/>
            <person name="Daroch M."/>
            <person name="Li L."/>
            <person name="Waleron K."/>
            <person name="Waleron M."/>
            <person name="Waleron M."/>
        </authorList>
    </citation>
    <scope>NUCLEOTIDE SEQUENCE [LARGE SCALE GENOMIC DNA]</scope>
    <source>
        <strain evidence="2 3">PKUAC-SCTA183</strain>
    </source>
</reference>
<keyword evidence="3" id="KW-1185">Reference proteome</keyword>
<sequence length="80" mass="8888">MGKAGNALRTVLTTYGISQNRLAVTMGISRGTVNNWFNETRDPTAESIPAIVAALDTLNPTAARDFLRLYLDEYWAKRLD</sequence>
<dbReference type="Pfam" id="PF01381">
    <property type="entry name" value="HTH_3"/>
    <property type="match status" value="1"/>
</dbReference>
<dbReference type="InterPro" id="IPR001387">
    <property type="entry name" value="Cro/C1-type_HTH"/>
</dbReference>
<dbReference type="CDD" id="cd00093">
    <property type="entry name" value="HTH_XRE"/>
    <property type="match status" value="1"/>
</dbReference>
<gene>
    <name evidence="2" type="ORF">HPC62_14235</name>
</gene>
<accession>A0A6M8B773</accession>
<feature type="domain" description="HTH cro/C1-type" evidence="1">
    <location>
        <begin position="16"/>
        <end position="63"/>
    </location>
</feature>
<dbReference type="SMART" id="SM00530">
    <property type="entry name" value="HTH_XRE"/>
    <property type="match status" value="1"/>
</dbReference>
<evidence type="ECO:0000313" key="2">
    <source>
        <dbReference type="EMBL" id="QKD83199.1"/>
    </source>
</evidence>
<name>A0A6M8B773_9CYAN</name>
<dbReference type="EMBL" id="CP053661">
    <property type="protein sequence ID" value="QKD83199.1"/>
    <property type="molecule type" value="Genomic_DNA"/>
</dbReference>
<dbReference type="Gene3D" id="1.10.260.40">
    <property type="entry name" value="lambda repressor-like DNA-binding domains"/>
    <property type="match status" value="1"/>
</dbReference>
<evidence type="ECO:0000259" key="1">
    <source>
        <dbReference type="PROSITE" id="PS50943"/>
    </source>
</evidence>
<dbReference type="PROSITE" id="PS50943">
    <property type="entry name" value="HTH_CROC1"/>
    <property type="match status" value="1"/>
</dbReference>
<dbReference type="RefSeq" id="WP_172356710.1">
    <property type="nucleotide sequence ID" value="NZ_CP053661.1"/>
</dbReference>
<evidence type="ECO:0000313" key="3">
    <source>
        <dbReference type="Proteomes" id="UP000505210"/>
    </source>
</evidence>
<dbReference type="KEGG" id="theu:HPC62_14235"/>
<dbReference type="AlphaFoldDB" id="A0A6M8B773"/>
<protein>
    <submittedName>
        <fullName evidence="2">Helix-turn-helix transcriptional regulator</fullName>
    </submittedName>
</protein>
<organism evidence="2 3">
    <name type="scientific">Thermoleptolyngbya sichuanensis A183</name>
    <dbReference type="NCBI Taxonomy" id="2737172"/>
    <lineage>
        <taxon>Bacteria</taxon>
        <taxon>Bacillati</taxon>
        <taxon>Cyanobacteriota</taxon>
        <taxon>Cyanophyceae</taxon>
        <taxon>Oculatellales</taxon>
        <taxon>Oculatellaceae</taxon>
        <taxon>Thermoleptolyngbya</taxon>
        <taxon>Thermoleptolyngbya sichuanensis</taxon>
    </lineage>
</organism>
<dbReference type="InterPro" id="IPR010982">
    <property type="entry name" value="Lambda_DNA-bd_dom_sf"/>
</dbReference>
<proteinExistence type="predicted"/>